<dbReference type="GO" id="GO:0004222">
    <property type="term" value="F:metalloendopeptidase activity"/>
    <property type="evidence" value="ECO:0007669"/>
    <property type="project" value="InterPro"/>
</dbReference>
<dbReference type="AlphaFoldDB" id="A0A853EKF0"/>
<protein>
    <submittedName>
        <fullName evidence="5">Insulinase family protein</fullName>
    </submittedName>
</protein>
<dbReference type="PANTHER" id="PTHR11851">
    <property type="entry name" value="METALLOPROTEASE"/>
    <property type="match status" value="1"/>
</dbReference>
<dbReference type="Proteomes" id="UP000572528">
    <property type="component" value="Unassembled WGS sequence"/>
</dbReference>
<dbReference type="SUPFAM" id="SSF63411">
    <property type="entry name" value="LuxS/MPP-like metallohydrolase"/>
    <property type="match status" value="2"/>
</dbReference>
<proteinExistence type="inferred from homology"/>
<sequence length="452" mass="48132">MRASGTAASTDYAEVELPRAASGDPAAELSLIDDGALTRRSILPGGVRVITESVPGLRSTAIGLWLGVGSRDEAPGQEGSTHFLEHLLFKGTATRDAHGIAEAFDMIGGESNAATSKEHTSYYARVLAPDAMEALDVVTDMVTSSLLDPQEVETERGVIISELADAADDPADVAQEAFARAAFGEGTPLGRPIGGTPETVAAVPRQAIWDHYRRTYSSDALVVAVAGAVDHDEVCERVAADLAAGGWEAAASVPARPRRFEVEPARALSVEDVIVEREAEQSHLYLTCQGIAVRDERRWAMSVLTTILGGGMSSRLFQEVREKRGLAYTTYAFDTSYAGAGAFGLYAGCAPHHVDEVTAVMIGEFEKLAEQGPTDREMARARGQIRGAMVLGGEDSLARMGRLGRAEVVTGRLRSMEENLRLLGEVTAQEVRELAAWLASQERARVLVGPAA</sequence>
<organism evidence="5 6">
    <name type="scientific">Actinomyces bowdenii</name>
    <dbReference type="NCBI Taxonomy" id="131109"/>
    <lineage>
        <taxon>Bacteria</taxon>
        <taxon>Bacillati</taxon>
        <taxon>Actinomycetota</taxon>
        <taxon>Actinomycetes</taxon>
        <taxon>Actinomycetales</taxon>
        <taxon>Actinomycetaceae</taxon>
        <taxon>Actinomyces</taxon>
    </lineage>
</organism>
<dbReference type="GO" id="GO:0046872">
    <property type="term" value="F:metal ion binding"/>
    <property type="evidence" value="ECO:0007669"/>
    <property type="project" value="InterPro"/>
</dbReference>
<evidence type="ECO:0000256" key="1">
    <source>
        <dbReference type="ARBA" id="ARBA00007261"/>
    </source>
</evidence>
<evidence type="ECO:0000259" key="3">
    <source>
        <dbReference type="Pfam" id="PF00675"/>
    </source>
</evidence>
<reference evidence="5 6" key="1">
    <citation type="submission" date="2020-07" db="EMBL/GenBank/DDBJ databases">
        <title>MOT database genomes.</title>
        <authorList>
            <person name="Joseph S."/>
            <person name="Aduse-Opoku J."/>
            <person name="Hashim A."/>
            <person name="Wade W."/>
            <person name="Curtis M."/>
        </authorList>
    </citation>
    <scope>NUCLEOTIDE SEQUENCE [LARGE SCALE GENOMIC DNA]</scope>
    <source>
        <strain evidence="5 6">WMus004</strain>
    </source>
</reference>
<comment type="caution">
    <text evidence="5">The sequence shown here is derived from an EMBL/GenBank/DDBJ whole genome shotgun (WGS) entry which is preliminary data.</text>
</comment>
<dbReference type="InterPro" id="IPR050361">
    <property type="entry name" value="MPP/UQCRC_Complex"/>
</dbReference>
<dbReference type="InterPro" id="IPR011249">
    <property type="entry name" value="Metalloenz_LuxS/M16"/>
</dbReference>
<dbReference type="PROSITE" id="PS00143">
    <property type="entry name" value="INSULINASE"/>
    <property type="match status" value="1"/>
</dbReference>
<dbReference type="Gene3D" id="3.30.830.10">
    <property type="entry name" value="Metalloenzyme, LuxS/M16 peptidase-like"/>
    <property type="match status" value="2"/>
</dbReference>
<dbReference type="InterPro" id="IPR007863">
    <property type="entry name" value="Peptidase_M16_C"/>
</dbReference>
<dbReference type="GO" id="GO:0006508">
    <property type="term" value="P:proteolysis"/>
    <property type="evidence" value="ECO:0007669"/>
    <property type="project" value="InterPro"/>
</dbReference>
<comment type="similarity">
    <text evidence="1 2">Belongs to the peptidase M16 family.</text>
</comment>
<evidence type="ECO:0000313" key="5">
    <source>
        <dbReference type="EMBL" id="NYS68326.1"/>
    </source>
</evidence>
<dbReference type="InterPro" id="IPR001431">
    <property type="entry name" value="Pept_M16_Zn_BS"/>
</dbReference>
<evidence type="ECO:0000256" key="2">
    <source>
        <dbReference type="RuleBase" id="RU004447"/>
    </source>
</evidence>
<dbReference type="InterPro" id="IPR011765">
    <property type="entry name" value="Pept_M16_N"/>
</dbReference>
<evidence type="ECO:0000259" key="4">
    <source>
        <dbReference type="Pfam" id="PF05193"/>
    </source>
</evidence>
<evidence type="ECO:0000313" key="6">
    <source>
        <dbReference type="Proteomes" id="UP000572528"/>
    </source>
</evidence>
<feature type="domain" description="Peptidase M16 N-terminal" evidence="3">
    <location>
        <begin position="48"/>
        <end position="195"/>
    </location>
</feature>
<dbReference type="Pfam" id="PF00675">
    <property type="entry name" value="Peptidase_M16"/>
    <property type="match status" value="1"/>
</dbReference>
<dbReference type="PANTHER" id="PTHR11851:SF49">
    <property type="entry name" value="MITOCHONDRIAL-PROCESSING PEPTIDASE SUBUNIT ALPHA"/>
    <property type="match status" value="1"/>
</dbReference>
<feature type="domain" description="Peptidase M16 C-terminal" evidence="4">
    <location>
        <begin position="204"/>
        <end position="384"/>
    </location>
</feature>
<dbReference type="Pfam" id="PF05193">
    <property type="entry name" value="Peptidase_M16_C"/>
    <property type="match status" value="1"/>
</dbReference>
<accession>A0A853EKF0</accession>
<name>A0A853EKF0_9ACTO</name>
<dbReference type="EMBL" id="JACBXV010000013">
    <property type="protein sequence ID" value="NYS68326.1"/>
    <property type="molecule type" value="Genomic_DNA"/>
</dbReference>
<gene>
    <name evidence="5" type="ORF">HZZ05_02080</name>
</gene>